<organism evidence="3 4">
    <name type="scientific">Drosophila albomicans</name>
    <name type="common">Fruit fly</name>
    <dbReference type="NCBI Taxonomy" id="7291"/>
    <lineage>
        <taxon>Eukaryota</taxon>
        <taxon>Metazoa</taxon>
        <taxon>Ecdysozoa</taxon>
        <taxon>Arthropoda</taxon>
        <taxon>Hexapoda</taxon>
        <taxon>Insecta</taxon>
        <taxon>Pterygota</taxon>
        <taxon>Neoptera</taxon>
        <taxon>Endopterygota</taxon>
        <taxon>Diptera</taxon>
        <taxon>Brachycera</taxon>
        <taxon>Muscomorpha</taxon>
        <taxon>Ephydroidea</taxon>
        <taxon>Drosophilidae</taxon>
        <taxon>Drosophila</taxon>
    </lineage>
</organism>
<feature type="compositionally biased region" description="Low complexity" evidence="1">
    <location>
        <begin position="268"/>
        <end position="277"/>
    </location>
</feature>
<dbReference type="OrthoDB" id="8059424at2759"/>
<reference evidence="4" key="1">
    <citation type="submission" date="2025-08" db="UniProtKB">
        <authorList>
            <consortium name="RefSeq"/>
        </authorList>
    </citation>
    <scope>IDENTIFICATION</scope>
    <source>
        <strain evidence="4">15112-1751.03</strain>
        <tissue evidence="4">Whole Adult</tissue>
    </source>
</reference>
<evidence type="ECO:0000313" key="4">
    <source>
        <dbReference type="RefSeq" id="XP_034109817.1"/>
    </source>
</evidence>
<dbReference type="AlphaFoldDB" id="A0A6P8YXA3"/>
<protein>
    <submittedName>
        <fullName evidence="4">Ataxin-2 homolog</fullName>
    </submittedName>
</protein>
<keyword evidence="2" id="KW-0732">Signal</keyword>
<proteinExistence type="predicted"/>
<feature type="region of interest" description="Disordered" evidence="1">
    <location>
        <begin position="268"/>
        <end position="305"/>
    </location>
</feature>
<dbReference type="GeneID" id="117571682"/>
<feature type="compositionally biased region" description="Acidic residues" evidence="1">
    <location>
        <begin position="365"/>
        <end position="383"/>
    </location>
</feature>
<feature type="chain" id="PRO_5028012632" evidence="2">
    <location>
        <begin position="31"/>
        <end position="507"/>
    </location>
</feature>
<dbReference type="RefSeq" id="XP_034109817.1">
    <property type="nucleotide sequence ID" value="XM_034253926.2"/>
</dbReference>
<feature type="signal peptide" evidence="2">
    <location>
        <begin position="1"/>
        <end position="30"/>
    </location>
</feature>
<sequence>MEMSATLASNCCNLMLWLLPLLLVLHGSSSWNGASYLDAAQRPLWILEDERNPTEDYETTTRRMRYASQRQDRQLPLRIVVRPDAAPPPLPPRLPHRVQLPSHYVPHHQQQQQRRHKSMFRPRNEQRRRQPQSLPVFDNAPGDNALSATSYPIFVYNGTKGELLVNTMLSAQRYPMQEPVPGQVLYPPSTPMFRPKPLVERFRVPKQRQLLNLTLIPFYAHEAITLAPPPATSTSPSTTTTTTTAATTTTATTLAATPTTAVAVASAAAPEMTTAPTNSVTTPLPRPYETQLPPSKRRRHPKKTKHYNAYRSPQEVVQRPPVLRTSHALAAPNNHRQHHHHHQQTQTSSFDHALLADDELQSEMLDEEQVEEQEQELSEEVPLEENHSSGSSSLQIVYMDDSLEATSSSSTVVPSTVVQRQSSRYSLKREYFAFPVYTLGKLLQDPSSDKVKMGHIVELGDSSEPGGGDTWFILNSRYKGPHRNAQNKSQSNYYTSKYVQNSKGTKT</sequence>
<feature type="compositionally biased region" description="Polar residues" evidence="1">
    <location>
        <begin position="484"/>
        <end position="507"/>
    </location>
</feature>
<feature type="region of interest" description="Disordered" evidence="1">
    <location>
        <begin position="482"/>
        <end position="507"/>
    </location>
</feature>
<gene>
    <name evidence="4" type="primary">LOC117571682</name>
</gene>
<accession>A0A6P8YXA3</accession>
<evidence type="ECO:0000256" key="1">
    <source>
        <dbReference type="SAM" id="MobiDB-lite"/>
    </source>
</evidence>
<keyword evidence="3" id="KW-1185">Reference proteome</keyword>
<feature type="region of interest" description="Disordered" evidence="1">
    <location>
        <begin position="104"/>
        <end position="141"/>
    </location>
</feature>
<dbReference type="Proteomes" id="UP000515160">
    <property type="component" value="Chromosome X"/>
</dbReference>
<evidence type="ECO:0000256" key="2">
    <source>
        <dbReference type="SAM" id="SignalP"/>
    </source>
</evidence>
<evidence type="ECO:0000313" key="3">
    <source>
        <dbReference type="Proteomes" id="UP000515160"/>
    </source>
</evidence>
<feature type="compositionally biased region" description="Basic residues" evidence="1">
    <location>
        <begin position="295"/>
        <end position="305"/>
    </location>
</feature>
<name>A0A6P8YXA3_DROAB</name>
<feature type="region of interest" description="Disordered" evidence="1">
    <location>
        <begin position="365"/>
        <end position="392"/>
    </location>
</feature>